<sequence>ERITLELDTTGAEAQLKEIDQLRQEVEKEAEEASNRTRHIVIGMAQSTWGVIDAVMSAAGIKLSIGIRAAITGGFAIAHIYEAIHIKESLTPYTAVMGAIGLIQLVSVFASIYAAVAEEAELERSLAAGMQVTNAFAGLARSIGSAYY</sequence>
<protein>
    <submittedName>
        <fullName evidence="3">Uncharacterized protein</fullName>
    </submittedName>
</protein>
<keyword evidence="1" id="KW-0175">Coiled coil</keyword>
<accession>A0A0F8YW05</accession>
<feature type="coiled-coil region" evidence="1">
    <location>
        <begin position="9"/>
        <end position="39"/>
    </location>
</feature>
<organism evidence="3">
    <name type="scientific">marine sediment metagenome</name>
    <dbReference type="NCBI Taxonomy" id="412755"/>
    <lineage>
        <taxon>unclassified sequences</taxon>
        <taxon>metagenomes</taxon>
        <taxon>ecological metagenomes</taxon>
    </lineage>
</organism>
<keyword evidence="2" id="KW-1133">Transmembrane helix</keyword>
<gene>
    <name evidence="3" type="ORF">LCGC14_3107360</name>
</gene>
<evidence type="ECO:0000256" key="2">
    <source>
        <dbReference type="SAM" id="Phobius"/>
    </source>
</evidence>
<feature type="non-terminal residue" evidence="3">
    <location>
        <position position="1"/>
    </location>
</feature>
<comment type="caution">
    <text evidence="3">The sequence shown here is derived from an EMBL/GenBank/DDBJ whole genome shotgun (WGS) entry which is preliminary data.</text>
</comment>
<feature type="transmembrane region" description="Helical" evidence="2">
    <location>
        <begin position="65"/>
        <end position="81"/>
    </location>
</feature>
<keyword evidence="2" id="KW-0472">Membrane</keyword>
<name>A0A0F8YW05_9ZZZZ</name>
<reference evidence="3" key="1">
    <citation type="journal article" date="2015" name="Nature">
        <title>Complex archaea that bridge the gap between prokaryotes and eukaryotes.</title>
        <authorList>
            <person name="Spang A."/>
            <person name="Saw J.H."/>
            <person name="Jorgensen S.L."/>
            <person name="Zaremba-Niedzwiedzka K."/>
            <person name="Martijn J."/>
            <person name="Lind A.E."/>
            <person name="van Eijk R."/>
            <person name="Schleper C."/>
            <person name="Guy L."/>
            <person name="Ettema T.J."/>
        </authorList>
    </citation>
    <scope>NUCLEOTIDE SEQUENCE</scope>
</reference>
<evidence type="ECO:0000256" key="1">
    <source>
        <dbReference type="SAM" id="Coils"/>
    </source>
</evidence>
<proteinExistence type="predicted"/>
<feature type="transmembrane region" description="Helical" evidence="2">
    <location>
        <begin position="93"/>
        <end position="116"/>
    </location>
</feature>
<dbReference type="EMBL" id="LAZR01067144">
    <property type="protein sequence ID" value="KKK52196.1"/>
    <property type="molecule type" value="Genomic_DNA"/>
</dbReference>
<keyword evidence="2" id="KW-0812">Transmembrane</keyword>
<evidence type="ECO:0000313" key="3">
    <source>
        <dbReference type="EMBL" id="KKK52196.1"/>
    </source>
</evidence>
<dbReference type="AlphaFoldDB" id="A0A0F8YW05"/>